<dbReference type="CDD" id="cd07437">
    <property type="entry name" value="PHP_HisPPase_Ycdx_like"/>
    <property type="match status" value="1"/>
</dbReference>
<dbReference type="NCBIfam" id="NF006702">
    <property type="entry name" value="PRK09248.1"/>
    <property type="match status" value="1"/>
</dbReference>
<organism evidence="2 3">
    <name type="scientific">Oceanirhabdus seepicola</name>
    <dbReference type="NCBI Taxonomy" id="2828781"/>
    <lineage>
        <taxon>Bacteria</taxon>
        <taxon>Bacillati</taxon>
        <taxon>Bacillota</taxon>
        <taxon>Clostridia</taxon>
        <taxon>Eubacteriales</taxon>
        <taxon>Clostridiaceae</taxon>
        <taxon>Oceanirhabdus</taxon>
    </lineage>
</organism>
<feature type="domain" description="Polymerase/histidinol phosphatase N-terminal" evidence="1">
    <location>
        <begin position="5"/>
        <end position="79"/>
    </location>
</feature>
<protein>
    <submittedName>
        <fullName evidence="2">Phosphatase</fullName>
    </submittedName>
</protein>
<dbReference type="EMBL" id="JAGSOJ010000003">
    <property type="protein sequence ID" value="MCM1991014.1"/>
    <property type="molecule type" value="Genomic_DNA"/>
</dbReference>
<dbReference type="Proteomes" id="UP001056429">
    <property type="component" value="Unassembled WGS sequence"/>
</dbReference>
<gene>
    <name evidence="2" type="ORF">KDK92_14880</name>
</gene>
<sequence>MNNLIDLHTHTIASGHAYSTLQENIKEAQNKGLKILGYSEHGPKMPGGPHIFHIANQRVIPRSIDGMIILKGCEANIIDYDGNMDISLGIANELDYMIASLHDVCIENGGIYNNTIAIMKAMENPNVIIIGHPGNPQFPIHEEEVVKRAKELDVLIEINNSSFGTSRPGSKEKCLNIAKLCMKHKVNIILGSDAHISYQIGDFSLAMCELKKIGFNEELIINNNYEKFLDFLRSKGKIKDIKI</sequence>
<dbReference type="RefSeq" id="WP_250860124.1">
    <property type="nucleotide sequence ID" value="NZ_JAGSOJ010000003.1"/>
</dbReference>
<comment type="caution">
    <text evidence="2">The sequence shown here is derived from an EMBL/GenBank/DDBJ whole genome shotgun (WGS) entry which is preliminary data.</text>
</comment>
<dbReference type="InterPro" id="IPR003141">
    <property type="entry name" value="Pol/His_phosphatase_N"/>
</dbReference>
<reference evidence="2" key="2">
    <citation type="submission" date="2021-04" db="EMBL/GenBank/DDBJ databases">
        <authorList>
            <person name="Dong X."/>
        </authorList>
    </citation>
    <scope>NUCLEOTIDE SEQUENCE</scope>
    <source>
        <strain evidence="2">ZWT</strain>
    </source>
</reference>
<evidence type="ECO:0000259" key="1">
    <source>
        <dbReference type="SMART" id="SM00481"/>
    </source>
</evidence>
<dbReference type="GO" id="GO:0005829">
    <property type="term" value="C:cytosol"/>
    <property type="evidence" value="ECO:0007669"/>
    <property type="project" value="TreeGrafter"/>
</dbReference>
<dbReference type="GO" id="GO:0042578">
    <property type="term" value="F:phosphoric ester hydrolase activity"/>
    <property type="evidence" value="ECO:0007669"/>
    <property type="project" value="TreeGrafter"/>
</dbReference>
<name>A0A9J6P4E8_9CLOT</name>
<dbReference type="InterPro" id="IPR016195">
    <property type="entry name" value="Pol/histidinol_Pase-like"/>
</dbReference>
<reference evidence="2" key="1">
    <citation type="journal article" date="2021" name="mSystems">
        <title>Bacteria and Archaea Synergistically Convert Glycine Betaine to Biogenic Methane in the Formosa Cold Seep of the South China Sea.</title>
        <authorList>
            <person name="Li L."/>
            <person name="Zhang W."/>
            <person name="Zhang S."/>
            <person name="Song L."/>
            <person name="Sun Q."/>
            <person name="Zhang H."/>
            <person name="Xiang H."/>
            <person name="Dong X."/>
        </authorList>
    </citation>
    <scope>NUCLEOTIDE SEQUENCE</scope>
    <source>
        <strain evidence="2">ZWT</strain>
    </source>
</reference>
<dbReference type="Gene3D" id="3.20.20.140">
    <property type="entry name" value="Metal-dependent hydrolases"/>
    <property type="match status" value="1"/>
</dbReference>
<dbReference type="PANTHER" id="PTHR36928">
    <property type="entry name" value="PHOSPHATASE YCDX-RELATED"/>
    <property type="match status" value="1"/>
</dbReference>
<dbReference type="AlphaFoldDB" id="A0A9J6P4E8"/>
<proteinExistence type="predicted"/>
<keyword evidence="3" id="KW-1185">Reference proteome</keyword>
<dbReference type="SUPFAM" id="SSF89550">
    <property type="entry name" value="PHP domain-like"/>
    <property type="match status" value="1"/>
</dbReference>
<dbReference type="PANTHER" id="PTHR36928:SF1">
    <property type="entry name" value="PHOSPHATASE YCDX-RELATED"/>
    <property type="match status" value="1"/>
</dbReference>
<dbReference type="Pfam" id="PF02811">
    <property type="entry name" value="PHP"/>
    <property type="match status" value="1"/>
</dbReference>
<dbReference type="SMART" id="SM00481">
    <property type="entry name" value="POLIIIAc"/>
    <property type="match status" value="1"/>
</dbReference>
<dbReference type="GO" id="GO:0008270">
    <property type="term" value="F:zinc ion binding"/>
    <property type="evidence" value="ECO:0007669"/>
    <property type="project" value="TreeGrafter"/>
</dbReference>
<evidence type="ECO:0000313" key="2">
    <source>
        <dbReference type="EMBL" id="MCM1991014.1"/>
    </source>
</evidence>
<dbReference type="InterPro" id="IPR050243">
    <property type="entry name" value="PHP_phosphatase"/>
</dbReference>
<dbReference type="InterPro" id="IPR004013">
    <property type="entry name" value="PHP_dom"/>
</dbReference>
<evidence type="ECO:0000313" key="3">
    <source>
        <dbReference type="Proteomes" id="UP001056429"/>
    </source>
</evidence>
<accession>A0A9J6P4E8</accession>